<dbReference type="HOGENOM" id="CLU_1459386_0_0_9"/>
<evidence type="ECO:0000256" key="1">
    <source>
        <dbReference type="ARBA" id="ARBA00022475"/>
    </source>
</evidence>
<gene>
    <name evidence="6" type="ordered locus">Halha_2431</name>
</gene>
<dbReference type="Gene3D" id="2.60.450.10">
    <property type="entry name" value="Lipopolysaccharide (LPS) transport protein A like domain"/>
    <property type="match status" value="1"/>
</dbReference>
<name>L0KCP7_HALHC</name>
<organism evidence="6 7">
    <name type="scientific">Halobacteroides halobius (strain ATCC 35273 / DSM 5150 / MD-1)</name>
    <dbReference type="NCBI Taxonomy" id="748449"/>
    <lineage>
        <taxon>Bacteria</taxon>
        <taxon>Bacillati</taxon>
        <taxon>Bacillota</taxon>
        <taxon>Clostridia</taxon>
        <taxon>Halanaerobiales</taxon>
        <taxon>Halobacteroidaceae</taxon>
        <taxon>Halobacteroides</taxon>
    </lineage>
</organism>
<dbReference type="GO" id="GO:0005886">
    <property type="term" value="C:plasma membrane"/>
    <property type="evidence" value="ECO:0007669"/>
    <property type="project" value="InterPro"/>
</dbReference>
<keyword evidence="7" id="KW-1185">Reference proteome</keyword>
<dbReference type="Proteomes" id="UP000010880">
    <property type="component" value="Chromosome"/>
</dbReference>
<reference evidence="7" key="1">
    <citation type="submission" date="2012-02" db="EMBL/GenBank/DDBJ databases">
        <title>The complete genome of Halobacteroides halobius DSM 5150.</title>
        <authorList>
            <person name="Lucas S."/>
            <person name="Copeland A."/>
            <person name="Lapidus A."/>
            <person name="Glavina del Rio T."/>
            <person name="Dalin E."/>
            <person name="Tice H."/>
            <person name="Bruce D."/>
            <person name="Goodwin L."/>
            <person name="Pitluck S."/>
            <person name="Peters L."/>
            <person name="Mikhailova N."/>
            <person name="Gu W."/>
            <person name="Kyrpides N."/>
            <person name="Mavromatis K."/>
            <person name="Ivanova N."/>
            <person name="Brettin T."/>
            <person name="Detter J.C."/>
            <person name="Han C."/>
            <person name="Larimer F."/>
            <person name="Land M."/>
            <person name="Hauser L."/>
            <person name="Markowitz V."/>
            <person name="Cheng J.-F."/>
            <person name="Hugenholtz P."/>
            <person name="Woyke T."/>
            <person name="Wu D."/>
            <person name="Tindall B."/>
            <person name="Pomrenke H."/>
            <person name="Brambilla E."/>
            <person name="Klenk H.-P."/>
            <person name="Eisen J.A."/>
        </authorList>
    </citation>
    <scope>NUCLEOTIDE SEQUENCE [LARGE SCALE GENOMIC DNA]</scope>
    <source>
        <strain evidence="7">ATCC 35273 / DSM 5150 / MD-1</strain>
    </source>
</reference>
<dbReference type="STRING" id="748449.Halha_2431"/>
<dbReference type="OrthoDB" id="2112643at2"/>
<dbReference type="KEGG" id="hhl:Halha_2431"/>
<evidence type="ECO:0000313" key="7">
    <source>
        <dbReference type="Proteomes" id="UP000010880"/>
    </source>
</evidence>
<evidence type="ECO:0000313" key="6">
    <source>
        <dbReference type="EMBL" id="AGB42305.1"/>
    </source>
</evidence>
<dbReference type="PANTHER" id="PTHR37481">
    <property type="entry name" value="LIPOPOLYSACCHARIDE EXPORT SYSTEM PROTEIN LPTC"/>
    <property type="match status" value="1"/>
</dbReference>
<evidence type="ECO:0000256" key="4">
    <source>
        <dbReference type="ARBA" id="ARBA00022989"/>
    </source>
</evidence>
<evidence type="ECO:0000256" key="3">
    <source>
        <dbReference type="ARBA" id="ARBA00022692"/>
    </source>
</evidence>
<protein>
    <submittedName>
        <fullName evidence="6">Organic solvent tolerance protein OstA</fullName>
    </submittedName>
</protein>
<dbReference type="eggNOG" id="COG3117">
    <property type="taxonomic scope" value="Bacteria"/>
</dbReference>
<dbReference type="InterPro" id="IPR010664">
    <property type="entry name" value="LipoPS_assembly_LptC-rel"/>
</dbReference>
<dbReference type="EMBL" id="CP003359">
    <property type="protein sequence ID" value="AGB42305.1"/>
    <property type="molecule type" value="Genomic_DNA"/>
</dbReference>
<evidence type="ECO:0000256" key="5">
    <source>
        <dbReference type="ARBA" id="ARBA00023136"/>
    </source>
</evidence>
<sequence>MNRRKKLIFIVILIIGVIGLWKTKEKDDQPPNANYQYQITAPRLISYYQGQKRWDLAAKSIIKPKDDKRKRTILQTVKEGKLFIDGQLEYKLTAQKIIYLVKSKNAKLVGAVKLQEIDGLKIKADKLSWVESKTELQTTSGVQVELKNGQLTAQKMKLNLKEGIIDFDQNVKFNFKIRGGNSSEE</sequence>
<dbReference type="InterPro" id="IPR052363">
    <property type="entry name" value="LPS_export_LptC"/>
</dbReference>
<dbReference type="GO" id="GO:0017089">
    <property type="term" value="F:glycolipid transfer activity"/>
    <property type="evidence" value="ECO:0007669"/>
    <property type="project" value="TreeGrafter"/>
</dbReference>
<evidence type="ECO:0000256" key="2">
    <source>
        <dbReference type="ARBA" id="ARBA00022519"/>
    </source>
</evidence>
<dbReference type="AlphaFoldDB" id="L0KCP7"/>
<dbReference type="NCBIfam" id="TIGR04409">
    <property type="entry name" value="LptC_YrbK"/>
    <property type="match status" value="1"/>
</dbReference>
<dbReference type="PANTHER" id="PTHR37481:SF1">
    <property type="entry name" value="LIPOPOLYSACCHARIDE EXPORT SYSTEM PROTEIN LPTC"/>
    <property type="match status" value="1"/>
</dbReference>
<dbReference type="Pfam" id="PF06835">
    <property type="entry name" value="LptC"/>
    <property type="match status" value="1"/>
</dbReference>
<keyword evidence="2" id="KW-0997">Cell inner membrane</keyword>
<dbReference type="GO" id="GO:0015221">
    <property type="term" value="F:lipopolysaccharide transmembrane transporter activity"/>
    <property type="evidence" value="ECO:0007669"/>
    <property type="project" value="InterPro"/>
</dbReference>
<accession>L0KCP7</accession>
<keyword evidence="3" id="KW-0812">Transmembrane</keyword>
<keyword evidence="1" id="KW-1003">Cell membrane</keyword>
<dbReference type="InterPro" id="IPR026265">
    <property type="entry name" value="LptC"/>
</dbReference>
<dbReference type="GO" id="GO:0030288">
    <property type="term" value="C:outer membrane-bounded periplasmic space"/>
    <property type="evidence" value="ECO:0007669"/>
    <property type="project" value="TreeGrafter"/>
</dbReference>
<proteinExistence type="predicted"/>
<keyword evidence="5" id="KW-0472">Membrane</keyword>
<keyword evidence="4" id="KW-1133">Transmembrane helix</keyword>
<dbReference type="RefSeq" id="WP_015328019.1">
    <property type="nucleotide sequence ID" value="NC_019978.1"/>
</dbReference>